<dbReference type="PROSITE" id="PS00356">
    <property type="entry name" value="HTH_LACI_1"/>
    <property type="match status" value="1"/>
</dbReference>
<dbReference type="OrthoDB" id="628703at2"/>
<dbReference type="InterPro" id="IPR000843">
    <property type="entry name" value="HTH_LacI"/>
</dbReference>
<dbReference type="CDD" id="cd06307">
    <property type="entry name" value="PBP1_sugar_binding"/>
    <property type="match status" value="1"/>
</dbReference>
<comment type="caution">
    <text evidence="5">The sequence shown here is derived from an EMBL/GenBank/DDBJ whole genome shotgun (WGS) entry which is preliminary data.</text>
</comment>
<dbReference type="AlphaFoldDB" id="A0A4R3KPR3"/>
<keyword evidence="1" id="KW-0805">Transcription regulation</keyword>
<accession>A0A4R3KPR3</accession>
<evidence type="ECO:0000313" key="6">
    <source>
        <dbReference type="Proteomes" id="UP000295807"/>
    </source>
</evidence>
<dbReference type="GO" id="GO:0000976">
    <property type="term" value="F:transcription cis-regulatory region binding"/>
    <property type="evidence" value="ECO:0007669"/>
    <property type="project" value="TreeGrafter"/>
</dbReference>
<dbReference type="CDD" id="cd01392">
    <property type="entry name" value="HTH_LacI"/>
    <property type="match status" value="1"/>
</dbReference>
<dbReference type="InterPro" id="IPR025997">
    <property type="entry name" value="SBP_2_dom"/>
</dbReference>
<dbReference type="Pfam" id="PF00356">
    <property type="entry name" value="LacI"/>
    <property type="match status" value="1"/>
</dbReference>
<proteinExistence type="predicted"/>
<reference evidence="5 6" key="1">
    <citation type="submission" date="2019-03" db="EMBL/GenBank/DDBJ databases">
        <title>Genomic Encyclopedia of Type Strains, Phase IV (KMG-IV): sequencing the most valuable type-strain genomes for metagenomic binning, comparative biology and taxonomic classification.</title>
        <authorList>
            <person name="Goeker M."/>
        </authorList>
    </citation>
    <scope>NUCLEOTIDE SEQUENCE [LARGE SCALE GENOMIC DNA]</scope>
    <source>
        <strain evidence="5 6">DSM 21100</strain>
    </source>
</reference>
<dbReference type="SUPFAM" id="SSF53822">
    <property type="entry name" value="Periplasmic binding protein-like I"/>
    <property type="match status" value="1"/>
</dbReference>
<dbReference type="Gene3D" id="3.40.50.2300">
    <property type="match status" value="2"/>
</dbReference>
<name>A0A4R3KPR3_9SPHI</name>
<dbReference type="PANTHER" id="PTHR30146">
    <property type="entry name" value="LACI-RELATED TRANSCRIPTIONAL REPRESSOR"/>
    <property type="match status" value="1"/>
</dbReference>
<organism evidence="5 6">
    <name type="scientific">Anseongella ginsenosidimutans</name>
    <dbReference type="NCBI Taxonomy" id="496056"/>
    <lineage>
        <taxon>Bacteria</taxon>
        <taxon>Pseudomonadati</taxon>
        <taxon>Bacteroidota</taxon>
        <taxon>Sphingobacteriia</taxon>
        <taxon>Sphingobacteriales</taxon>
        <taxon>Sphingobacteriaceae</taxon>
        <taxon>Anseongella</taxon>
    </lineage>
</organism>
<dbReference type="Pfam" id="PF13407">
    <property type="entry name" value="Peripla_BP_4"/>
    <property type="match status" value="1"/>
</dbReference>
<evidence type="ECO:0000313" key="5">
    <source>
        <dbReference type="EMBL" id="TCS86738.1"/>
    </source>
</evidence>
<dbReference type="RefSeq" id="WP_132129307.1">
    <property type="nucleotide sequence ID" value="NZ_CP042432.1"/>
</dbReference>
<dbReference type="SMART" id="SM00354">
    <property type="entry name" value="HTH_LACI"/>
    <property type="match status" value="1"/>
</dbReference>
<dbReference type="PANTHER" id="PTHR30146:SF144">
    <property type="entry name" value="LACI-FAMILY TRANSCRIPTION REGULATOR"/>
    <property type="match status" value="1"/>
</dbReference>
<dbReference type="InterPro" id="IPR010982">
    <property type="entry name" value="Lambda_DNA-bd_dom_sf"/>
</dbReference>
<dbReference type="SUPFAM" id="SSF47413">
    <property type="entry name" value="lambda repressor-like DNA-binding domains"/>
    <property type="match status" value="1"/>
</dbReference>
<dbReference type="EMBL" id="SMAD01000006">
    <property type="protein sequence ID" value="TCS86738.1"/>
    <property type="molecule type" value="Genomic_DNA"/>
</dbReference>
<dbReference type="Proteomes" id="UP000295807">
    <property type="component" value="Unassembled WGS sequence"/>
</dbReference>
<keyword evidence="6" id="KW-1185">Reference proteome</keyword>
<dbReference type="GO" id="GO:0003700">
    <property type="term" value="F:DNA-binding transcription factor activity"/>
    <property type="evidence" value="ECO:0007669"/>
    <property type="project" value="TreeGrafter"/>
</dbReference>
<evidence type="ECO:0000256" key="2">
    <source>
        <dbReference type="ARBA" id="ARBA00023125"/>
    </source>
</evidence>
<keyword evidence="3" id="KW-0804">Transcription</keyword>
<evidence type="ECO:0000256" key="3">
    <source>
        <dbReference type="ARBA" id="ARBA00023163"/>
    </source>
</evidence>
<dbReference type="Gene3D" id="1.10.260.40">
    <property type="entry name" value="lambda repressor-like DNA-binding domains"/>
    <property type="match status" value="1"/>
</dbReference>
<evidence type="ECO:0000256" key="1">
    <source>
        <dbReference type="ARBA" id="ARBA00023015"/>
    </source>
</evidence>
<dbReference type="InterPro" id="IPR028082">
    <property type="entry name" value="Peripla_BP_I"/>
</dbReference>
<protein>
    <submittedName>
        <fullName evidence="5">LacI family transcriptional regulator</fullName>
    </submittedName>
</protein>
<feature type="domain" description="HTH lacI-type" evidence="4">
    <location>
        <begin position="13"/>
        <end position="79"/>
    </location>
</feature>
<evidence type="ECO:0000259" key="4">
    <source>
        <dbReference type="SMART" id="SM00354"/>
    </source>
</evidence>
<keyword evidence="2" id="KW-0238">DNA-binding</keyword>
<sequence>MPGKKKTEYYGVKEIARRANVSIATVDRVIHNRTGVAAKTRDRINEIIKELDYEPNILASRLASRRVFHFATLIPEVSEETDFWQAPLNGIRQAEKEIKQYGVNVEKYFFDLNNKASFVKEAGAILKSNADGVLVAPSFIEESVQFAEACKLRGIPYVFINSDIPNQDSLCYIGPDLFHSGYLGARLVSYGAGNGKVLVVNISREMDNHHHLLRKEEGFRAWFRDHGKLNTILKSDIRQTDYTSVERNLSALLKQHRDVNAIFVTNSRVSAVAQYFERSGAKNDLLLVGYDFLEKNISFLEKNLIDFLICQKPEEQGYRGIRALYQSQVLASPVEKIHFMPIDIITKENYKVYKN</sequence>
<gene>
    <name evidence="5" type="ORF">EDD80_10647</name>
</gene>